<gene>
    <name evidence="2" type="ORF">EA462_06280</name>
</gene>
<dbReference type="RefSeq" id="WP_124177693.1">
    <property type="nucleotide sequence ID" value="NZ_REFY01000002.1"/>
</dbReference>
<reference evidence="2 3" key="1">
    <citation type="submission" date="2018-10" db="EMBL/GenBank/DDBJ databases">
        <title>Natrarchaeobius chitinivorans gen. nov., sp. nov., and Natrarchaeobius haloalkaliphilus sp. nov., alkaliphilic, chitin-utilizing haloarchaea from hypersaline alkaline lakes.</title>
        <authorList>
            <person name="Sorokin D.Y."/>
            <person name="Elcheninov A.G."/>
            <person name="Kostrikina N.A."/>
            <person name="Bale N.J."/>
            <person name="Sinninghe Damste J.S."/>
            <person name="Khijniak T.V."/>
            <person name="Kublanov I.V."/>
            <person name="Toshchakov S.V."/>
        </authorList>
    </citation>
    <scope>NUCLEOTIDE SEQUENCE [LARGE SCALE GENOMIC DNA]</scope>
    <source>
        <strain evidence="2 3">AArcht-Sl</strain>
    </source>
</reference>
<evidence type="ECO:0000313" key="2">
    <source>
        <dbReference type="EMBL" id="RQG91561.1"/>
    </source>
</evidence>
<feature type="region of interest" description="Disordered" evidence="1">
    <location>
        <begin position="68"/>
        <end position="89"/>
    </location>
</feature>
<dbReference type="OrthoDB" id="206274at2157"/>
<name>A0A3N6M874_9EURY</name>
<proteinExistence type="predicted"/>
<keyword evidence="3" id="KW-1185">Reference proteome</keyword>
<sequence>MNKHFHDSLYYLKRAGEHAKLGVESQLEPAIKRVRERLGNEPEPEQSRLEAVRSEVAGLEERTRGTIGGLRERVPAVRSTRESTGERNA</sequence>
<dbReference type="InterPro" id="IPR055975">
    <property type="entry name" value="DUF7553"/>
</dbReference>
<accession>A0A3N6M874</accession>
<evidence type="ECO:0000256" key="1">
    <source>
        <dbReference type="SAM" id="MobiDB-lite"/>
    </source>
</evidence>
<evidence type="ECO:0000313" key="3">
    <source>
        <dbReference type="Proteomes" id="UP000273828"/>
    </source>
</evidence>
<dbReference type="AlphaFoldDB" id="A0A3N6M874"/>
<dbReference type="Proteomes" id="UP000273828">
    <property type="component" value="Unassembled WGS sequence"/>
</dbReference>
<dbReference type="Pfam" id="PF24430">
    <property type="entry name" value="DUF7553"/>
    <property type="match status" value="1"/>
</dbReference>
<organism evidence="2 3">
    <name type="scientific">Natrarchaeobius halalkaliphilus</name>
    <dbReference type="NCBI Taxonomy" id="1679091"/>
    <lineage>
        <taxon>Archaea</taxon>
        <taxon>Methanobacteriati</taxon>
        <taxon>Methanobacteriota</taxon>
        <taxon>Stenosarchaea group</taxon>
        <taxon>Halobacteria</taxon>
        <taxon>Halobacteriales</taxon>
        <taxon>Natrialbaceae</taxon>
        <taxon>Natrarchaeobius</taxon>
    </lineage>
</organism>
<comment type="caution">
    <text evidence="2">The sequence shown here is derived from an EMBL/GenBank/DDBJ whole genome shotgun (WGS) entry which is preliminary data.</text>
</comment>
<dbReference type="EMBL" id="REFY01000002">
    <property type="protein sequence ID" value="RQG91561.1"/>
    <property type="molecule type" value="Genomic_DNA"/>
</dbReference>
<protein>
    <submittedName>
        <fullName evidence="2">Uncharacterized protein</fullName>
    </submittedName>
</protein>